<keyword evidence="1" id="KW-1133">Transmembrane helix</keyword>
<evidence type="ECO:0000313" key="2">
    <source>
        <dbReference type="EMBL" id="GAA0219377.1"/>
    </source>
</evidence>
<dbReference type="Proteomes" id="UP001500967">
    <property type="component" value="Unassembled WGS sequence"/>
</dbReference>
<dbReference type="EMBL" id="BAAAGX010000001">
    <property type="protein sequence ID" value="GAA0219377.1"/>
    <property type="molecule type" value="Genomic_DNA"/>
</dbReference>
<keyword evidence="1" id="KW-0472">Membrane</keyword>
<protein>
    <submittedName>
        <fullName evidence="2">Uncharacterized protein</fullName>
    </submittedName>
</protein>
<evidence type="ECO:0000256" key="1">
    <source>
        <dbReference type="SAM" id="Phobius"/>
    </source>
</evidence>
<dbReference type="RefSeq" id="WP_344646686.1">
    <property type="nucleotide sequence ID" value="NZ_BAAAGX010000001.1"/>
</dbReference>
<feature type="transmembrane region" description="Helical" evidence="1">
    <location>
        <begin position="122"/>
        <end position="144"/>
    </location>
</feature>
<comment type="caution">
    <text evidence="2">The sequence shown here is derived from an EMBL/GenBank/DDBJ whole genome shotgun (WGS) entry which is preliminary data.</text>
</comment>
<feature type="transmembrane region" description="Helical" evidence="1">
    <location>
        <begin position="38"/>
        <end position="58"/>
    </location>
</feature>
<feature type="transmembrane region" description="Helical" evidence="1">
    <location>
        <begin position="95"/>
        <end position="116"/>
    </location>
</feature>
<accession>A0ABN0TE43</accession>
<sequence>MSIVFFAATALALTLVAVIGVAGLRGRAHSRVPIPAGHTTRGAILMGFATVTALGPALTELPTAVRAVPTAAVALLAPGLALLGFARIRDPFTEVVLSLAISVASLVLASQLMLLVDTWRPVALFAVTCLTAAPVLAWHGANGLDPADRAPRNRDVIV</sequence>
<gene>
    <name evidence="2" type="ORF">GCM10009539_00930</name>
</gene>
<feature type="transmembrane region" description="Helical" evidence="1">
    <location>
        <begin position="64"/>
        <end position="83"/>
    </location>
</feature>
<reference evidence="2 3" key="1">
    <citation type="journal article" date="2019" name="Int. J. Syst. Evol. Microbiol.">
        <title>The Global Catalogue of Microorganisms (GCM) 10K type strain sequencing project: providing services to taxonomists for standard genome sequencing and annotation.</title>
        <authorList>
            <consortium name="The Broad Institute Genomics Platform"/>
            <consortium name="The Broad Institute Genome Sequencing Center for Infectious Disease"/>
            <person name="Wu L."/>
            <person name="Ma J."/>
        </authorList>
    </citation>
    <scope>NUCLEOTIDE SEQUENCE [LARGE SCALE GENOMIC DNA]</scope>
    <source>
        <strain evidence="2 3">JCM 10425</strain>
    </source>
</reference>
<keyword evidence="1" id="KW-0812">Transmembrane</keyword>
<name>A0ABN0TE43_9ACTN</name>
<organism evidence="2 3">
    <name type="scientific">Cryptosporangium japonicum</name>
    <dbReference type="NCBI Taxonomy" id="80872"/>
    <lineage>
        <taxon>Bacteria</taxon>
        <taxon>Bacillati</taxon>
        <taxon>Actinomycetota</taxon>
        <taxon>Actinomycetes</taxon>
        <taxon>Cryptosporangiales</taxon>
        <taxon>Cryptosporangiaceae</taxon>
        <taxon>Cryptosporangium</taxon>
    </lineage>
</organism>
<evidence type="ECO:0000313" key="3">
    <source>
        <dbReference type="Proteomes" id="UP001500967"/>
    </source>
</evidence>
<keyword evidence="3" id="KW-1185">Reference proteome</keyword>
<feature type="transmembrane region" description="Helical" evidence="1">
    <location>
        <begin position="6"/>
        <end position="26"/>
    </location>
</feature>
<proteinExistence type="predicted"/>